<evidence type="ECO:0000256" key="2">
    <source>
        <dbReference type="PROSITE-ProRule" id="PRU00285"/>
    </source>
</evidence>
<dbReference type="InterPro" id="IPR002068">
    <property type="entry name" value="A-crystallin/Hsp20_dom"/>
</dbReference>
<keyword evidence="6" id="KW-1185">Reference proteome</keyword>
<dbReference type="AlphaFoldDB" id="A0A7L4P807"/>
<dbReference type="GO" id="GO:0009408">
    <property type="term" value="P:response to heat"/>
    <property type="evidence" value="ECO:0007669"/>
    <property type="project" value="InterPro"/>
</dbReference>
<dbReference type="InterPro" id="IPR044587">
    <property type="entry name" value="HSP21-like"/>
</dbReference>
<evidence type="ECO:0000256" key="3">
    <source>
        <dbReference type="RuleBase" id="RU003616"/>
    </source>
</evidence>
<dbReference type="PANTHER" id="PTHR46733">
    <property type="entry name" value="26.5 KDA HEAT SHOCK PROTEIN, MITOCHONDRIAL"/>
    <property type="match status" value="1"/>
</dbReference>
<accession>A0A7L4P807</accession>
<keyword evidence="1" id="KW-0346">Stress response</keyword>
<protein>
    <submittedName>
        <fullName evidence="5">Hsp20/alpha crystallin family protein</fullName>
    </submittedName>
</protein>
<evidence type="ECO:0000256" key="1">
    <source>
        <dbReference type="ARBA" id="ARBA00023016"/>
    </source>
</evidence>
<sequence length="113" mass="12882">MEEIKKMIEELSRSFQKMVEDLKKEYRLSEEGEEVKVEIDMPGLEPSDIALSVTKDGTGIRAEGSRGDRRYSKFIRLPVKIDPSTVSALYRNGVLIITAKKVKEEEIRIPVRG</sequence>
<dbReference type="SUPFAM" id="SSF49764">
    <property type="entry name" value="HSP20-like chaperones"/>
    <property type="match status" value="1"/>
</dbReference>
<feature type="domain" description="SHSP" evidence="4">
    <location>
        <begin position="17"/>
        <end position="113"/>
    </location>
</feature>
<evidence type="ECO:0000313" key="6">
    <source>
        <dbReference type="Proteomes" id="UP000554766"/>
    </source>
</evidence>
<dbReference type="GeneID" id="5054121"/>
<dbReference type="EMBL" id="JAAVJF010000002">
    <property type="protein sequence ID" value="NYR15128.1"/>
    <property type="molecule type" value="Genomic_DNA"/>
</dbReference>
<evidence type="ECO:0000259" key="4">
    <source>
        <dbReference type="PROSITE" id="PS01031"/>
    </source>
</evidence>
<dbReference type="Proteomes" id="UP000554766">
    <property type="component" value="Unassembled WGS sequence"/>
</dbReference>
<dbReference type="CDD" id="cd06464">
    <property type="entry name" value="ACD_sHsps-like"/>
    <property type="match status" value="1"/>
</dbReference>
<dbReference type="PANTHER" id="PTHR46733:SF4">
    <property type="entry name" value="HEAT SHOCK PROTEIN 21, CHLOROPLASTIC"/>
    <property type="match status" value="1"/>
</dbReference>
<reference evidence="5 6" key="1">
    <citation type="journal article" date="2020" name="Nat. Commun.">
        <title>The structures of two archaeal type IV pili illuminate evolutionary relationships.</title>
        <authorList>
            <person name="Wang F."/>
            <person name="Baquero D.P."/>
            <person name="Su Z."/>
            <person name="Beltran L.C."/>
            <person name="Prangishvili D."/>
            <person name="Krupovic M."/>
            <person name="Egelman E.H."/>
        </authorList>
    </citation>
    <scope>NUCLEOTIDE SEQUENCE [LARGE SCALE GENOMIC DNA]</scope>
    <source>
        <strain evidence="5 6">2GA</strain>
    </source>
</reference>
<comment type="similarity">
    <text evidence="2 3">Belongs to the small heat shock protein (HSP20) family.</text>
</comment>
<organism evidence="5 6">
    <name type="scientific">Pyrobaculum arsenaticum</name>
    <dbReference type="NCBI Taxonomy" id="121277"/>
    <lineage>
        <taxon>Archaea</taxon>
        <taxon>Thermoproteota</taxon>
        <taxon>Thermoprotei</taxon>
        <taxon>Thermoproteales</taxon>
        <taxon>Thermoproteaceae</taxon>
        <taxon>Pyrobaculum</taxon>
    </lineage>
</organism>
<gene>
    <name evidence="5" type="ORF">HC235_04020</name>
</gene>
<evidence type="ECO:0000313" key="5">
    <source>
        <dbReference type="EMBL" id="NYR15128.1"/>
    </source>
</evidence>
<name>A0A7L4P807_9CREN</name>
<dbReference type="Pfam" id="PF00011">
    <property type="entry name" value="HSP20"/>
    <property type="match status" value="1"/>
</dbReference>
<dbReference type="InterPro" id="IPR008978">
    <property type="entry name" value="HSP20-like_chaperone"/>
</dbReference>
<dbReference type="OMA" id="NIKEQGD"/>
<comment type="caution">
    <text evidence="5">The sequence shown here is derived from an EMBL/GenBank/DDBJ whole genome shotgun (WGS) entry which is preliminary data.</text>
</comment>
<dbReference type="Gene3D" id="2.60.40.790">
    <property type="match status" value="1"/>
</dbReference>
<proteinExistence type="inferred from homology"/>
<dbReference type="PROSITE" id="PS01031">
    <property type="entry name" value="SHSP"/>
    <property type="match status" value="1"/>
</dbReference>
<dbReference type="RefSeq" id="WP_011901055.1">
    <property type="nucleotide sequence ID" value="NZ_JAAVJF010000002.1"/>
</dbReference>